<proteinExistence type="predicted"/>
<accession>A0A9D1VMU0</accession>
<dbReference type="PANTHER" id="PTHR46558">
    <property type="entry name" value="TRACRIPTIONAL REGULATORY PROTEIN-RELATED-RELATED"/>
    <property type="match status" value="1"/>
</dbReference>
<reference evidence="3" key="1">
    <citation type="journal article" date="2021" name="PeerJ">
        <title>Extensive microbial diversity within the chicken gut microbiome revealed by metagenomics and culture.</title>
        <authorList>
            <person name="Gilroy R."/>
            <person name="Ravi A."/>
            <person name="Getino M."/>
            <person name="Pursley I."/>
            <person name="Horton D.L."/>
            <person name="Alikhan N.F."/>
            <person name="Baker D."/>
            <person name="Gharbi K."/>
            <person name="Hall N."/>
            <person name="Watson M."/>
            <person name="Adriaenssens E.M."/>
            <person name="Foster-Nyarko E."/>
            <person name="Jarju S."/>
            <person name="Secka A."/>
            <person name="Antonio M."/>
            <person name="Oren A."/>
            <person name="Chaudhuri R.R."/>
            <person name="La Ragione R."/>
            <person name="Hildebrand F."/>
            <person name="Pallen M.J."/>
        </authorList>
    </citation>
    <scope>NUCLEOTIDE SEQUENCE</scope>
    <source>
        <strain evidence="3">ChiHjej12B11-1927</strain>
    </source>
</reference>
<evidence type="ECO:0000313" key="3">
    <source>
        <dbReference type="EMBL" id="HIX37974.1"/>
    </source>
</evidence>
<dbReference type="Pfam" id="PF01381">
    <property type="entry name" value="HTH_3"/>
    <property type="match status" value="1"/>
</dbReference>
<dbReference type="Gene3D" id="1.25.40.10">
    <property type="entry name" value="Tetratricopeptide repeat domain"/>
    <property type="match status" value="1"/>
</dbReference>
<dbReference type="AlphaFoldDB" id="A0A9D1VMU0"/>
<dbReference type="SMART" id="SM00530">
    <property type="entry name" value="HTH_XRE"/>
    <property type="match status" value="1"/>
</dbReference>
<sequence>MEMKDVIREKRRAMGFTQEQMADYLGVSAPAVNKWESGTTCPDLAMLPALARLLGTDPNTLLCFHENLSKEEIAAYGNEVAETARQGDIEKTMELVKKRIKEYPRCGALLYQMATLLRGIRILFSFPEEKVEEVQALAVSLLERAMECEDKNAADLSRYALAAMYIQEEAYEKAGELIEQLPEYQSIDKRQLQISMYMKEGKNQEAAELLERKLNSLIQEVFLMLDQLATASVREGENKRAWELAEYSQKVMEIFKWSYSGLTAAFDVALEERDGKRCAEILEEMLKALENPWAMKDSILFAHQKTKNVEADGSDTGKQMIKVLLASIEKEERCDFLRNTEEYRKLREKYSSVIGSSDPQGTEKGE</sequence>
<dbReference type="CDD" id="cd00093">
    <property type="entry name" value="HTH_XRE"/>
    <property type="match status" value="1"/>
</dbReference>
<evidence type="ECO:0000256" key="1">
    <source>
        <dbReference type="ARBA" id="ARBA00023125"/>
    </source>
</evidence>
<comment type="caution">
    <text evidence="3">The sequence shown here is derived from an EMBL/GenBank/DDBJ whole genome shotgun (WGS) entry which is preliminary data.</text>
</comment>
<keyword evidence="1" id="KW-0238">DNA-binding</keyword>
<organism evidence="3 4">
    <name type="scientific">Candidatus Blautia pullistercoris</name>
    <dbReference type="NCBI Taxonomy" id="2838499"/>
    <lineage>
        <taxon>Bacteria</taxon>
        <taxon>Bacillati</taxon>
        <taxon>Bacillota</taxon>
        <taxon>Clostridia</taxon>
        <taxon>Lachnospirales</taxon>
        <taxon>Lachnospiraceae</taxon>
        <taxon>Blautia</taxon>
    </lineage>
</organism>
<dbReference type="InterPro" id="IPR011990">
    <property type="entry name" value="TPR-like_helical_dom_sf"/>
</dbReference>
<reference evidence="3" key="2">
    <citation type="submission" date="2021-04" db="EMBL/GenBank/DDBJ databases">
        <authorList>
            <person name="Gilroy R."/>
        </authorList>
    </citation>
    <scope>NUCLEOTIDE SEQUENCE</scope>
    <source>
        <strain evidence="3">ChiHjej12B11-1927</strain>
    </source>
</reference>
<dbReference type="SUPFAM" id="SSF47413">
    <property type="entry name" value="lambda repressor-like DNA-binding domains"/>
    <property type="match status" value="1"/>
</dbReference>
<dbReference type="InterPro" id="IPR010982">
    <property type="entry name" value="Lambda_DNA-bd_dom_sf"/>
</dbReference>
<protein>
    <submittedName>
        <fullName evidence="3">Helix-turn-helix transcriptional regulator</fullName>
    </submittedName>
</protein>
<dbReference type="PROSITE" id="PS50943">
    <property type="entry name" value="HTH_CROC1"/>
    <property type="match status" value="1"/>
</dbReference>
<name>A0A9D1VMU0_9FIRM</name>
<dbReference type="EMBL" id="DXFG01000184">
    <property type="protein sequence ID" value="HIX37974.1"/>
    <property type="molecule type" value="Genomic_DNA"/>
</dbReference>
<dbReference type="GO" id="GO:0003677">
    <property type="term" value="F:DNA binding"/>
    <property type="evidence" value="ECO:0007669"/>
    <property type="project" value="UniProtKB-KW"/>
</dbReference>
<dbReference type="Gene3D" id="1.10.260.40">
    <property type="entry name" value="lambda repressor-like DNA-binding domains"/>
    <property type="match status" value="1"/>
</dbReference>
<gene>
    <name evidence="3" type="ORF">H9738_08935</name>
</gene>
<dbReference type="PANTHER" id="PTHR46558:SF11">
    <property type="entry name" value="HTH-TYPE TRANSCRIPTIONAL REGULATOR XRE"/>
    <property type="match status" value="1"/>
</dbReference>
<dbReference type="Proteomes" id="UP000824230">
    <property type="component" value="Unassembled WGS sequence"/>
</dbReference>
<evidence type="ECO:0000313" key="4">
    <source>
        <dbReference type="Proteomes" id="UP000824230"/>
    </source>
</evidence>
<dbReference type="InterPro" id="IPR001387">
    <property type="entry name" value="Cro/C1-type_HTH"/>
</dbReference>
<feature type="domain" description="HTH cro/C1-type" evidence="2">
    <location>
        <begin position="7"/>
        <end position="61"/>
    </location>
</feature>
<evidence type="ECO:0000259" key="2">
    <source>
        <dbReference type="PROSITE" id="PS50943"/>
    </source>
</evidence>